<name>A0ABP0DSI4_9PEZI</name>
<evidence type="ECO:0000313" key="3">
    <source>
        <dbReference type="Proteomes" id="UP001642501"/>
    </source>
</evidence>
<organism evidence="2 3">
    <name type="scientific">Sporothrix epigloea</name>
    <dbReference type="NCBI Taxonomy" id="1892477"/>
    <lineage>
        <taxon>Eukaryota</taxon>
        <taxon>Fungi</taxon>
        <taxon>Dikarya</taxon>
        <taxon>Ascomycota</taxon>
        <taxon>Pezizomycotina</taxon>
        <taxon>Sordariomycetes</taxon>
        <taxon>Sordariomycetidae</taxon>
        <taxon>Ophiostomatales</taxon>
        <taxon>Ophiostomataceae</taxon>
        <taxon>Sporothrix</taxon>
    </lineage>
</organism>
<feature type="compositionally biased region" description="Polar residues" evidence="1">
    <location>
        <begin position="84"/>
        <end position="109"/>
    </location>
</feature>
<keyword evidence="3" id="KW-1185">Reference proteome</keyword>
<dbReference type="Proteomes" id="UP001642501">
    <property type="component" value="Unassembled WGS sequence"/>
</dbReference>
<feature type="compositionally biased region" description="Polar residues" evidence="1">
    <location>
        <begin position="62"/>
        <end position="77"/>
    </location>
</feature>
<accession>A0ABP0DSI4</accession>
<evidence type="ECO:0000256" key="1">
    <source>
        <dbReference type="SAM" id="MobiDB-lite"/>
    </source>
</evidence>
<reference evidence="2 3" key="1">
    <citation type="submission" date="2024-01" db="EMBL/GenBank/DDBJ databases">
        <authorList>
            <person name="Allen C."/>
            <person name="Tagirdzhanova G."/>
        </authorList>
    </citation>
    <scope>NUCLEOTIDE SEQUENCE [LARGE SCALE GENOMIC DNA]</scope>
    <source>
        <strain evidence="2 3">CBS 573.63</strain>
    </source>
</reference>
<sequence>MTVSIDTQAASSSDAGVPRMLTPPPQSASTEVASHVGKISLDSPVLRPGSRRGSRHILPLPQSKTTHAVSTTQNQDSKPGLPQSPVSHKGTSQPQSPDKNGTEQQQRQTLAPLVTVSSPTLHSPLPSPRTYSHVVRVRAVPLGHMPRRDSVSSIRSILSTHAISKSDKSGDHDGDAKEAALIGSKRGGGLTPPPEGRLQVSAYIIPRPDDKTRKTIHLERDFDLQTLLEAVPRPPPQAYADRNYRSSVSILASPVVGISLFSLSSPRTPLSARPGPLTDRRNSLPGPASPSPATTAGSNTTSGVKRPAKEISPNTPASPHPNLRRQAAKHSRQPSEASPRELPSPDQILADGSVLIPLCPHPSLGGLPALAAIILSSRVEAGDLVELPLPHPADWSRTIAYVYHSRGDLTCNVRQNMEYLGGKCE</sequence>
<evidence type="ECO:0000313" key="2">
    <source>
        <dbReference type="EMBL" id="CAK7269942.1"/>
    </source>
</evidence>
<protein>
    <submittedName>
        <fullName evidence="2">Uncharacterized protein</fullName>
    </submittedName>
</protein>
<feature type="compositionally biased region" description="Polar residues" evidence="1">
    <location>
        <begin position="1"/>
        <end position="14"/>
    </location>
</feature>
<dbReference type="EMBL" id="CAWUOM010000065">
    <property type="protein sequence ID" value="CAK7269942.1"/>
    <property type="molecule type" value="Genomic_DNA"/>
</dbReference>
<gene>
    <name evidence="2" type="ORF">SEPCBS57363_003852</name>
</gene>
<proteinExistence type="predicted"/>
<comment type="caution">
    <text evidence="2">The sequence shown here is derived from an EMBL/GenBank/DDBJ whole genome shotgun (WGS) entry which is preliminary data.</text>
</comment>
<feature type="region of interest" description="Disordered" evidence="1">
    <location>
        <begin position="264"/>
        <end position="346"/>
    </location>
</feature>
<feature type="compositionally biased region" description="Low complexity" evidence="1">
    <location>
        <begin position="291"/>
        <end position="303"/>
    </location>
</feature>
<feature type="compositionally biased region" description="Basic residues" evidence="1">
    <location>
        <begin position="322"/>
        <end position="332"/>
    </location>
</feature>
<feature type="region of interest" description="Disordered" evidence="1">
    <location>
        <begin position="1"/>
        <end position="109"/>
    </location>
</feature>